<keyword evidence="2" id="KW-1185">Reference proteome</keyword>
<evidence type="ECO:0000313" key="2">
    <source>
        <dbReference type="Proteomes" id="UP000316733"/>
    </source>
</evidence>
<dbReference type="Proteomes" id="UP000316733">
    <property type="component" value="Segment"/>
</dbReference>
<gene>
    <name evidence="1" type="ORF">EST35_0118</name>
</gene>
<name>A0A4Y5JU68_9CAUD</name>
<organism evidence="1 2">
    <name type="scientific">Pseudomonas phage vB_PaeM_PA5oct</name>
    <dbReference type="NCBI Taxonomy" id="2163605"/>
    <lineage>
        <taxon>Viruses</taxon>
        <taxon>Duplodnaviria</taxon>
        <taxon>Heunggongvirae</taxon>
        <taxon>Uroviricota</taxon>
        <taxon>Caudoviricetes</taxon>
        <taxon>Arenbergviridae</taxon>
        <taxon>Wroclawvirus</taxon>
        <taxon>Wroclawvirus PA5oct</taxon>
    </lineage>
</organism>
<sequence length="73" mass="8819">MIKHFDSVTNILFLSHYIIVNDKLISAFVKFYNTDKNKDVKPHFIIVTDYYNRISKNIFFVVDDAYYVTRYNE</sequence>
<evidence type="ECO:0000313" key="1">
    <source>
        <dbReference type="EMBL" id="QCG76000.1"/>
    </source>
</evidence>
<protein>
    <submittedName>
        <fullName evidence="1">Uncharacterized protein</fullName>
    </submittedName>
</protein>
<proteinExistence type="predicted"/>
<accession>A0A4Y5JU68</accession>
<reference evidence="2" key="1">
    <citation type="journal article" date="2020" name="bioRxiv">
        <title>Integrative omics analysis of Pseudomonas aeruginosa virus PA5oct highlights the molecular complexity of jumbo phages.</title>
        <authorList>
            <person name="Lood C."/>
            <person name="Danis-Wlodarczyk K."/>
            <person name="Blasdel B.G."/>
            <person name="Jang H.B."/>
            <person name="Vandenheuvel D."/>
            <person name="Briers Y."/>
            <person name="Noben J.-P."/>
            <person name="van Noort V."/>
            <person name="Drulis-Kawa Z."/>
            <person name="Lavigne R."/>
        </authorList>
    </citation>
    <scope>NUCLEOTIDE SEQUENCE [LARGE SCALE GENOMIC DNA]</scope>
</reference>
<dbReference type="EMBL" id="MK797984">
    <property type="protein sequence ID" value="QCG76000.1"/>
    <property type="molecule type" value="Genomic_DNA"/>
</dbReference>